<evidence type="ECO:0000256" key="1">
    <source>
        <dbReference type="SAM" id="SignalP"/>
    </source>
</evidence>
<protein>
    <submittedName>
        <fullName evidence="4">N terminal of Calcineurin-like phosphoesterase</fullName>
    </submittedName>
</protein>
<dbReference type="STRING" id="1033731.SAMN05444145_102370"/>
<dbReference type="GO" id="GO:0030246">
    <property type="term" value="F:carbohydrate binding"/>
    <property type="evidence" value="ECO:0007669"/>
    <property type="project" value="InterPro"/>
</dbReference>
<dbReference type="Pfam" id="PF16371">
    <property type="entry name" value="MetallophosN"/>
    <property type="match status" value="1"/>
</dbReference>
<dbReference type="InterPro" id="IPR032285">
    <property type="entry name" value="Metallophos_N"/>
</dbReference>
<sequence>MKRLIIYIWATLLCCTAYAQTPNVTGRVVSSGGLPIEGVVVSDGLNCTQTDADGRYALTSDLSLRRFVFISVPAEYEIPARHGCPQFFKPIDRFQKEVKADFVLEPRMTPAVHHTLLVQGDPQIKNYGVDGSAEAYRSVVIPDMIRMRNTIRTPCYGINLGDLVYNDMNVYNTYIDNTERVNTTTFNVIGNHDHDQTTILSDSLGTVYFEMYLGPTCYSANIGNMHYVFVDNILYGREDASKSYELGLSDEIAHWLRQDLSYVPKDKTIMICAHSQMFKKHSSFSTRNRNYAVYRDELLKFRNVYSWAGHNHHTYIYNYNRSEQMPIENLTAVTVTRSTGSLRLNKHLNNDGTPQGYMIVDVDGDDVSWYYHSCGKDRSHQMRLYSPVRTGSDYVLANVWTWDDAWGPVEWWENGVKAGEMEPCEEFDPDYVDLYATVTNKTTRKYCQPAKSFHMFRIKPTPGVKAGEVRVTDRFGTTYTEHVSW</sequence>
<evidence type="ECO:0000313" key="5">
    <source>
        <dbReference type="Proteomes" id="UP000183253"/>
    </source>
</evidence>
<feature type="domain" description="Calcineurin-like phosphoesterase C-terminal" evidence="2">
    <location>
        <begin position="347"/>
        <end position="479"/>
    </location>
</feature>
<dbReference type="Gene3D" id="3.60.21.10">
    <property type="match status" value="1"/>
</dbReference>
<dbReference type="AlphaFoldDB" id="A0A1H3ZWQ6"/>
<keyword evidence="5" id="KW-1185">Reference proteome</keyword>
<dbReference type="RefSeq" id="WP_010262917.1">
    <property type="nucleotide sequence ID" value="NZ_CAEG01000012.1"/>
</dbReference>
<feature type="signal peptide" evidence="1">
    <location>
        <begin position="1"/>
        <end position="19"/>
    </location>
</feature>
<proteinExistence type="predicted"/>
<evidence type="ECO:0000259" key="3">
    <source>
        <dbReference type="Pfam" id="PF16371"/>
    </source>
</evidence>
<dbReference type="SUPFAM" id="SSF49452">
    <property type="entry name" value="Starch-binding domain-like"/>
    <property type="match status" value="1"/>
</dbReference>
<name>A0A1H3ZWQ6_9BACT</name>
<evidence type="ECO:0000259" key="2">
    <source>
        <dbReference type="Pfam" id="PF16370"/>
    </source>
</evidence>
<dbReference type="OrthoDB" id="1776264at2"/>
<dbReference type="EMBL" id="FNRI01000002">
    <property type="protein sequence ID" value="SEA28129.1"/>
    <property type="molecule type" value="Genomic_DNA"/>
</dbReference>
<dbReference type="Proteomes" id="UP000183253">
    <property type="component" value="Unassembled WGS sequence"/>
</dbReference>
<reference evidence="4 5" key="1">
    <citation type="submission" date="2016-10" db="EMBL/GenBank/DDBJ databases">
        <authorList>
            <person name="de Groot N.N."/>
        </authorList>
    </citation>
    <scope>NUCLEOTIDE SEQUENCE [LARGE SCALE GENOMIC DNA]</scope>
    <source>
        <strain evidence="4 5">DSM 25383</strain>
    </source>
</reference>
<organism evidence="4 5">
    <name type="scientific">Alistipes timonensis JC136</name>
    <dbReference type="NCBI Taxonomy" id="1033731"/>
    <lineage>
        <taxon>Bacteria</taxon>
        <taxon>Pseudomonadati</taxon>
        <taxon>Bacteroidota</taxon>
        <taxon>Bacteroidia</taxon>
        <taxon>Bacteroidales</taxon>
        <taxon>Rikenellaceae</taxon>
        <taxon>Alistipes</taxon>
    </lineage>
</organism>
<dbReference type="InterPro" id="IPR051918">
    <property type="entry name" value="STPP_CPPED1"/>
</dbReference>
<feature type="chain" id="PRO_5010183583" evidence="1">
    <location>
        <begin position="20"/>
        <end position="485"/>
    </location>
</feature>
<keyword evidence="1" id="KW-0732">Signal</keyword>
<gene>
    <name evidence="4" type="ORF">SAMN05444145_102370</name>
</gene>
<dbReference type="InterPro" id="IPR013784">
    <property type="entry name" value="Carb-bd-like_fold"/>
</dbReference>
<dbReference type="PANTHER" id="PTHR43143">
    <property type="entry name" value="METALLOPHOSPHOESTERASE, CALCINEURIN SUPERFAMILY"/>
    <property type="match status" value="1"/>
</dbReference>
<dbReference type="PANTHER" id="PTHR43143:SF1">
    <property type="entry name" value="SERINE_THREONINE-PROTEIN PHOSPHATASE CPPED1"/>
    <property type="match status" value="1"/>
</dbReference>
<dbReference type="Pfam" id="PF16370">
    <property type="entry name" value="MetallophosC"/>
    <property type="match status" value="1"/>
</dbReference>
<feature type="domain" description="Calcineurin-like phosphoesterase N-terminal" evidence="3">
    <location>
        <begin position="26"/>
        <end position="104"/>
    </location>
</feature>
<dbReference type="SUPFAM" id="SSF56300">
    <property type="entry name" value="Metallo-dependent phosphatases"/>
    <property type="match status" value="1"/>
</dbReference>
<dbReference type="InterPro" id="IPR029052">
    <property type="entry name" value="Metallo-depent_PP-like"/>
</dbReference>
<dbReference type="InterPro" id="IPR032288">
    <property type="entry name" value="Metallophos_C"/>
</dbReference>
<evidence type="ECO:0000313" key="4">
    <source>
        <dbReference type="EMBL" id="SEA28129.1"/>
    </source>
</evidence>
<accession>A0A1H3ZWQ6</accession>